<dbReference type="PANTHER" id="PTHR43434">
    <property type="entry name" value="PHOSPHOGLYCOLATE PHOSPHATASE"/>
    <property type="match status" value="1"/>
</dbReference>
<sequence length="281" mass="31891">MEGLIVKALDEAKAIIFDLDGTLYEGDEHFKLYVKLTSEKLSQEKDKKQYVQEVRDVLNGKHPMRIGTVLDKKRRNILTVDPITFDIKKVTDWLGNKLSEDKVLDLYGSKIKYNVHQFTFIGDGWSPPVAVAAQYGLSPEIVRAVYHQVKEKMVGEDYKLPITEGLKEGLWRLKKASKTLILMTNSDEADVRRLLDALGLTSCFNYLLTSAKKPFKSTANFKNILERYHLVPEDVVSVGDNFFNEIAPALRLGMKGVYITQNDFPYKSANLTVVKTLANQI</sequence>
<dbReference type="EMBL" id="WNHB01000001">
    <property type="protein sequence ID" value="MTT30507.1"/>
    <property type="molecule type" value="Genomic_DNA"/>
</dbReference>
<evidence type="ECO:0000313" key="4">
    <source>
        <dbReference type="Proteomes" id="UP000440978"/>
    </source>
</evidence>
<dbReference type="SFLD" id="SFLDS00003">
    <property type="entry name" value="Haloacid_Dehalogenase"/>
    <property type="match status" value="1"/>
</dbReference>
<dbReference type="PANTHER" id="PTHR43434:SF1">
    <property type="entry name" value="PHOSPHOGLYCOLATE PHOSPHATASE"/>
    <property type="match status" value="1"/>
</dbReference>
<dbReference type="Proteomes" id="UP000440978">
    <property type="component" value="Unassembled WGS sequence"/>
</dbReference>
<accession>A0A6N8CMV6</accession>
<dbReference type="InterPro" id="IPR036412">
    <property type="entry name" value="HAD-like_sf"/>
</dbReference>
<comment type="caution">
    <text evidence="3">The sequence shown here is derived from an EMBL/GenBank/DDBJ whole genome shotgun (WGS) entry which is preliminary data.</text>
</comment>
<dbReference type="InterPro" id="IPR050155">
    <property type="entry name" value="HAD-like_hydrolase_sf"/>
</dbReference>
<dbReference type="AlphaFoldDB" id="A0A6N8CMV6"/>
<dbReference type="SUPFAM" id="SSF56784">
    <property type="entry name" value="HAD-like"/>
    <property type="match status" value="1"/>
</dbReference>
<protein>
    <submittedName>
        <fullName evidence="3">HAD hydrolase-like protein</fullName>
    </submittedName>
</protein>
<proteinExistence type="predicted"/>
<evidence type="ECO:0000313" key="3">
    <source>
        <dbReference type="EMBL" id="MTT30507.1"/>
    </source>
</evidence>
<dbReference type="InterPro" id="IPR023214">
    <property type="entry name" value="HAD_sf"/>
</dbReference>
<organism evidence="3 4">
    <name type="scientific">Terrilactibacillus tamarindi</name>
    <dbReference type="NCBI Taxonomy" id="2599694"/>
    <lineage>
        <taxon>Bacteria</taxon>
        <taxon>Bacillati</taxon>
        <taxon>Bacillota</taxon>
        <taxon>Bacilli</taxon>
        <taxon>Bacillales</taxon>
        <taxon>Bacillaceae</taxon>
        <taxon>Terrilactibacillus</taxon>
    </lineage>
</organism>
<dbReference type="OrthoDB" id="2081981at2"/>
<dbReference type="Pfam" id="PF00702">
    <property type="entry name" value="Hydrolase"/>
    <property type="match status" value="1"/>
</dbReference>
<keyword evidence="4" id="KW-1185">Reference proteome</keyword>
<dbReference type="Gene3D" id="3.40.50.1000">
    <property type="entry name" value="HAD superfamily/HAD-like"/>
    <property type="match status" value="1"/>
</dbReference>
<dbReference type="SFLD" id="SFLDG01129">
    <property type="entry name" value="C1.5:_HAD__Beta-PGM__Phosphata"/>
    <property type="match status" value="1"/>
</dbReference>
<name>A0A6N8CMV6_9BACI</name>
<dbReference type="GO" id="GO:0008967">
    <property type="term" value="F:phosphoglycolate phosphatase activity"/>
    <property type="evidence" value="ECO:0007669"/>
    <property type="project" value="TreeGrafter"/>
</dbReference>
<gene>
    <name evidence="3" type="ORF">GMB86_00575</name>
</gene>
<dbReference type="GO" id="GO:0006281">
    <property type="term" value="P:DNA repair"/>
    <property type="evidence" value="ECO:0007669"/>
    <property type="project" value="TreeGrafter"/>
</dbReference>
<evidence type="ECO:0000256" key="1">
    <source>
        <dbReference type="ARBA" id="ARBA00022801"/>
    </source>
</evidence>
<reference evidence="3 4" key="1">
    <citation type="submission" date="2019-11" db="EMBL/GenBank/DDBJ databases">
        <title>Terrilactibacillus tamarindus sp. nov. BCM23-1 isolated from bark of Tamarindus indica.</title>
        <authorList>
            <person name="Kingkaew E."/>
            <person name="Tanasupawat S."/>
        </authorList>
    </citation>
    <scope>NUCLEOTIDE SEQUENCE [LARGE SCALE GENOMIC DNA]</scope>
    <source>
        <strain evidence="3 4">BCM23-1</strain>
    </source>
</reference>
<keyword evidence="1 3" id="KW-0378">Hydrolase</keyword>
<keyword evidence="2" id="KW-0460">Magnesium</keyword>
<evidence type="ECO:0000256" key="2">
    <source>
        <dbReference type="ARBA" id="ARBA00022842"/>
    </source>
</evidence>